<evidence type="ECO:0000259" key="1">
    <source>
        <dbReference type="Pfam" id="PF00561"/>
    </source>
</evidence>
<dbReference type="OrthoDB" id="9780765at2"/>
<evidence type="ECO:0000313" key="3">
    <source>
        <dbReference type="Proteomes" id="UP000199025"/>
    </source>
</evidence>
<keyword evidence="3" id="KW-1185">Reference proteome</keyword>
<reference evidence="2 3" key="1">
    <citation type="submission" date="2016-10" db="EMBL/GenBank/DDBJ databases">
        <authorList>
            <person name="de Groot N.N."/>
        </authorList>
    </citation>
    <scope>NUCLEOTIDE SEQUENCE [LARGE SCALE GENOMIC DNA]</scope>
    <source>
        <strain evidence="2 3">DSM 44468</strain>
    </source>
</reference>
<dbReference type="PANTHER" id="PTHR43194:SF2">
    <property type="entry name" value="PEROXISOMAL MEMBRANE PROTEIN LPX1"/>
    <property type="match status" value="1"/>
</dbReference>
<feature type="domain" description="AB hydrolase-1" evidence="1">
    <location>
        <begin position="13"/>
        <end position="119"/>
    </location>
</feature>
<organism evidence="2 3">
    <name type="scientific">Amycolatopsis sacchari</name>
    <dbReference type="NCBI Taxonomy" id="115433"/>
    <lineage>
        <taxon>Bacteria</taxon>
        <taxon>Bacillati</taxon>
        <taxon>Actinomycetota</taxon>
        <taxon>Actinomycetes</taxon>
        <taxon>Pseudonocardiales</taxon>
        <taxon>Pseudonocardiaceae</taxon>
        <taxon>Amycolatopsis</taxon>
    </lineage>
</organism>
<dbReference type="InterPro" id="IPR050228">
    <property type="entry name" value="Carboxylesterase_BioH"/>
</dbReference>
<dbReference type="Proteomes" id="UP000199025">
    <property type="component" value="Unassembled WGS sequence"/>
</dbReference>
<dbReference type="InterPro" id="IPR029058">
    <property type="entry name" value="AB_hydrolase_fold"/>
</dbReference>
<dbReference type="InterPro" id="IPR000639">
    <property type="entry name" value="Epox_hydrolase-like"/>
</dbReference>
<name>A0A1I3MDZ3_9PSEU</name>
<dbReference type="EMBL" id="FORP01000002">
    <property type="protein sequence ID" value="SFI95188.1"/>
    <property type="molecule type" value="Genomic_DNA"/>
</dbReference>
<dbReference type="GO" id="GO:0003824">
    <property type="term" value="F:catalytic activity"/>
    <property type="evidence" value="ECO:0007669"/>
    <property type="project" value="InterPro"/>
</dbReference>
<dbReference type="AlphaFoldDB" id="A0A1I3MDZ3"/>
<dbReference type="Gene3D" id="3.40.50.1820">
    <property type="entry name" value="alpha/beta hydrolase"/>
    <property type="match status" value="1"/>
</dbReference>
<evidence type="ECO:0000313" key="2">
    <source>
        <dbReference type="EMBL" id="SFI95188.1"/>
    </source>
</evidence>
<sequence>MTSNVVGTGGHIVFVLHGWFGSGGAWGNLIPHLDAERFTYVFPDYRGYGSRRDEPGEHTIAEAAADVLALADQRGAERFSLVGHSMGGSVMQWVYADAPERVRALVGVSPVPASGVPFDDETWQLFSGAPGDSAKRRTIIDFTTGGRHPDAWLDGMVLHSEENSDREAFADYLEAWAHTDFSERIIGAEVPIKVFVGEHDPALGEQTMLTTFAQWYPKLELEVLPDAGHYAADEVPVTLANAIEVFLDQH</sequence>
<dbReference type="RefSeq" id="WP_091504609.1">
    <property type="nucleotide sequence ID" value="NZ_CBDRCA010000004.1"/>
</dbReference>
<dbReference type="InterPro" id="IPR000073">
    <property type="entry name" value="AB_hydrolase_1"/>
</dbReference>
<dbReference type="Pfam" id="PF00561">
    <property type="entry name" value="Abhydrolase_1"/>
    <property type="match status" value="1"/>
</dbReference>
<gene>
    <name evidence="2" type="ORF">SAMN05421835_102290</name>
</gene>
<dbReference type="SUPFAM" id="SSF53474">
    <property type="entry name" value="alpha/beta-Hydrolases"/>
    <property type="match status" value="1"/>
</dbReference>
<proteinExistence type="predicted"/>
<dbReference type="PANTHER" id="PTHR43194">
    <property type="entry name" value="HYDROLASE ALPHA/BETA FOLD FAMILY"/>
    <property type="match status" value="1"/>
</dbReference>
<protein>
    <submittedName>
        <fullName evidence="2">Pimeloyl-ACP methyl ester carboxylesterase</fullName>
    </submittedName>
</protein>
<accession>A0A1I3MDZ3</accession>
<dbReference type="STRING" id="115433.SAMN05421835_102290"/>
<dbReference type="PRINTS" id="PR00412">
    <property type="entry name" value="EPOXHYDRLASE"/>
</dbReference>